<evidence type="ECO:0000313" key="2">
    <source>
        <dbReference type="Proteomes" id="UP000813444"/>
    </source>
</evidence>
<sequence>MASDTSRLQAHDDLVRLLEDTQNTTLEEITDFKIDQETYLAIADRLDCFLRQYDYDPGREALTIRMATPLHEGVKVGIVECLNEQLKSLASRPGKTGEYASRIRHGGSSRILLCGSLPQNTRLGTMLSSVVRHPPDAQFHHRDARYPGVVIEVSYSQNGKYLKRLAKDYILRSKGNVKVVIGVDVGYRHPEATVSCWRAQLKRVGNSRILKVHEEIVKKPFRSSKGVAVNQRGRIVLKLSDFSTDAIPCDDEPAILEIPFRQLLKVLKMAEAMQQKQEGPNLGIAVTDVEACWSSSSDSEDELSPDDEDKFLKLEAHAEKKVDKLDEDFELNEEAADSE</sequence>
<dbReference type="OrthoDB" id="3485856at2759"/>
<evidence type="ECO:0000313" key="1">
    <source>
        <dbReference type="EMBL" id="KAH7304936.1"/>
    </source>
</evidence>
<accession>A0A8K0WLQ8</accession>
<organism evidence="1 2">
    <name type="scientific">Stachybotrys elegans</name>
    <dbReference type="NCBI Taxonomy" id="80388"/>
    <lineage>
        <taxon>Eukaryota</taxon>
        <taxon>Fungi</taxon>
        <taxon>Dikarya</taxon>
        <taxon>Ascomycota</taxon>
        <taxon>Pezizomycotina</taxon>
        <taxon>Sordariomycetes</taxon>
        <taxon>Hypocreomycetidae</taxon>
        <taxon>Hypocreales</taxon>
        <taxon>Stachybotryaceae</taxon>
        <taxon>Stachybotrys</taxon>
    </lineage>
</organism>
<proteinExistence type="predicted"/>
<dbReference type="AlphaFoldDB" id="A0A8K0WLQ8"/>
<protein>
    <submittedName>
        <fullName evidence="1">Uncharacterized protein</fullName>
    </submittedName>
</protein>
<name>A0A8K0WLQ8_9HYPO</name>
<keyword evidence="2" id="KW-1185">Reference proteome</keyword>
<reference evidence="1" key="1">
    <citation type="journal article" date="2021" name="Nat. Commun.">
        <title>Genetic determinants of endophytism in the Arabidopsis root mycobiome.</title>
        <authorList>
            <person name="Mesny F."/>
            <person name="Miyauchi S."/>
            <person name="Thiergart T."/>
            <person name="Pickel B."/>
            <person name="Atanasova L."/>
            <person name="Karlsson M."/>
            <person name="Huettel B."/>
            <person name="Barry K.W."/>
            <person name="Haridas S."/>
            <person name="Chen C."/>
            <person name="Bauer D."/>
            <person name="Andreopoulos W."/>
            <person name="Pangilinan J."/>
            <person name="LaButti K."/>
            <person name="Riley R."/>
            <person name="Lipzen A."/>
            <person name="Clum A."/>
            <person name="Drula E."/>
            <person name="Henrissat B."/>
            <person name="Kohler A."/>
            <person name="Grigoriev I.V."/>
            <person name="Martin F.M."/>
            <person name="Hacquard S."/>
        </authorList>
    </citation>
    <scope>NUCLEOTIDE SEQUENCE</scope>
    <source>
        <strain evidence="1">MPI-CAGE-CH-0235</strain>
    </source>
</reference>
<dbReference type="EMBL" id="JAGPNK010000020">
    <property type="protein sequence ID" value="KAH7304936.1"/>
    <property type="molecule type" value="Genomic_DNA"/>
</dbReference>
<comment type="caution">
    <text evidence="1">The sequence shown here is derived from an EMBL/GenBank/DDBJ whole genome shotgun (WGS) entry which is preliminary data.</text>
</comment>
<gene>
    <name evidence="1" type="ORF">B0I35DRAFT_464967</name>
</gene>
<dbReference type="Proteomes" id="UP000813444">
    <property type="component" value="Unassembled WGS sequence"/>
</dbReference>